<evidence type="ECO:0000313" key="2">
    <source>
        <dbReference type="EMBL" id="KZV40678.1"/>
    </source>
</evidence>
<gene>
    <name evidence="2" type="ORF">F511_18434</name>
</gene>
<feature type="compositionally biased region" description="Polar residues" evidence="1">
    <location>
        <begin position="412"/>
        <end position="423"/>
    </location>
</feature>
<feature type="compositionally biased region" description="Basic and acidic residues" evidence="1">
    <location>
        <begin position="389"/>
        <end position="411"/>
    </location>
</feature>
<keyword evidence="3" id="KW-1185">Reference proteome</keyword>
<accession>A0A2Z7C8P6</accession>
<feature type="region of interest" description="Disordered" evidence="1">
    <location>
        <begin position="357"/>
        <end position="423"/>
    </location>
</feature>
<reference evidence="2 3" key="1">
    <citation type="journal article" date="2015" name="Proc. Natl. Acad. Sci. U.S.A.">
        <title>The resurrection genome of Boea hygrometrica: A blueprint for survival of dehydration.</title>
        <authorList>
            <person name="Xiao L."/>
            <person name="Yang G."/>
            <person name="Zhang L."/>
            <person name="Yang X."/>
            <person name="Zhao S."/>
            <person name="Ji Z."/>
            <person name="Zhou Q."/>
            <person name="Hu M."/>
            <person name="Wang Y."/>
            <person name="Chen M."/>
            <person name="Xu Y."/>
            <person name="Jin H."/>
            <person name="Xiao X."/>
            <person name="Hu G."/>
            <person name="Bao F."/>
            <person name="Hu Y."/>
            <person name="Wan P."/>
            <person name="Li L."/>
            <person name="Deng X."/>
            <person name="Kuang T."/>
            <person name="Xiang C."/>
            <person name="Zhu J.K."/>
            <person name="Oliver M.J."/>
            <person name="He Y."/>
        </authorList>
    </citation>
    <scope>NUCLEOTIDE SEQUENCE [LARGE SCALE GENOMIC DNA]</scope>
    <source>
        <strain evidence="3">cv. XS01</strain>
    </source>
</reference>
<name>A0A2Z7C8P6_9LAMI</name>
<proteinExistence type="predicted"/>
<evidence type="ECO:0000256" key="1">
    <source>
        <dbReference type="SAM" id="MobiDB-lite"/>
    </source>
</evidence>
<sequence>MILVDGVWVVEPCADQWVKIPKPIVNNEVPRQRSYDDTLPPVSTFSRVLRKQWADVCLEVCEIFVSGKLLPVGSIYFCRSLPAVQPVCSFAPRQPTVLALRISQFCTVFLDYSLFSRLPTVDIRNFVGSIASERTFLCSVQSSFVSSVVHNVQMEGSPVLASQNLVSATPRVQLLDEHPLSASTSEDSAMNFDEINTAATSTSLPAASIPQITEALAKLRASMEQISERDDGAKHKDTLLLHLHDLERKFTARFDAHDRVLGALNKDSNDQRILMSLDLNHLISILAQISNTDLDVVDVRRVVREHYLELNAKINSLDEQVAATRNDFLEFSAQAQQTLNIITDQLSELVAYINHGGNDKKGEVGSSRGPQPPPDDQNRGSGTTCGGGDTDRNIVERLMTADRQRQRERSRGNMSGSYKSKRY</sequence>
<organism evidence="2 3">
    <name type="scientific">Dorcoceras hygrometricum</name>
    <dbReference type="NCBI Taxonomy" id="472368"/>
    <lineage>
        <taxon>Eukaryota</taxon>
        <taxon>Viridiplantae</taxon>
        <taxon>Streptophyta</taxon>
        <taxon>Embryophyta</taxon>
        <taxon>Tracheophyta</taxon>
        <taxon>Spermatophyta</taxon>
        <taxon>Magnoliopsida</taxon>
        <taxon>eudicotyledons</taxon>
        <taxon>Gunneridae</taxon>
        <taxon>Pentapetalae</taxon>
        <taxon>asterids</taxon>
        <taxon>lamiids</taxon>
        <taxon>Lamiales</taxon>
        <taxon>Gesneriaceae</taxon>
        <taxon>Didymocarpoideae</taxon>
        <taxon>Trichosporeae</taxon>
        <taxon>Loxocarpinae</taxon>
        <taxon>Dorcoceras</taxon>
    </lineage>
</organism>
<dbReference type="EMBL" id="KQ999890">
    <property type="protein sequence ID" value="KZV40678.1"/>
    <property type="molecule type" value="Genomic_DNA"/>
</dbReference>
<dbReference type="AlphaFoldDB" id="A0A2Z7C8P6"/>
<dbReference type="Proteomes" id="UP000250235">
    <property type="component" value="Unassembled WGS sequence"/>
</dbReference>
<evidence type="ECO:0000313" key="3">
    <source>
        <dbReference type="Proteomes" id="UP000250235"/>
    </source>
</evidence>
<protein>
    <submittedName>
        <fullName evidence="2">Uncharacterized protein</fullName>
    </submittedName>
</protein>